<feature type="domain" description="HNH nuclease" evidence="1">
    <location>
        <begin position="67"/>
        <end position="110"/>
    </location>
</feature>
<dbReference type="Gene3D" id="3.90.75.20">
    <property type="match status" value="1"/>
</dbReference>
<dbReference type="GO" id="GO:0004519">
    <property type="term" value="F:endonuclease activity"/>
    <property type="evidence" value="ECO:0007669"/>
    <property type="project" value="UniProtKB-KW"/>
</dbReference>
<dbReference type="InterPro" id="IPR036955">
    <property type="entry name" value="AP2/ERF_dom_sf"/>
</dbReference>
<comment type="caution">
    <text evidence="2">The sequence shown here is derived from an EMBL/GenBank/DDBJ whole genome shotgun (WGS) entry which is preliminary data.</text>
</comment>
<name>A0AAW8XX48_9ENTR</name>
<dbReference type="Pfam" id="PF13392">
    <property type="entry name" value="HNH_3"/>
    <property type="match status" value="1"/>
</dbReference>
<dbReference type="Gene3D" id="3.30.730.10">
    <property type="entry name" value="AP2/ERF domain"/>
    <property type="match status" value="1"/>
</dbReference>
<gene>
    <name evidence="2" type="ORF">RZP41_26885</name>
</gene>
<dbReference type="InterPro" id="IPR044925">
    <property type="entry name" value="His-Me_finger_sf"/>
</dbReference>
<evidence type="ECO:0000313" key="3">
    <source>
        <dbReference type="Proteomes" id="UP001284547"/>
    </source>
</evidence>
<evidence type="ECO:0000259" key="1">
    <source>
        <dbReference type="Pfam" id="PF13392"/>
    </source>
</evidence>
<dbReference type="InterPro" id="IPR016177">
    <property type="entry name" value="DNA-bd_dom_sf"/>
</dbReference>
<dbReference type="AlphaFoldDB" id="A0AAW8XX48"/>
<keyword evidence="2" id="KW-0378">Hydrolase</keyword>
<dbReference type="InterPro" id="IPR003615">
    <property type="entry name" value="HNH_nuc"/>
</dbReference>
<dbReference type="GO" id="GO:0003677">
    <property type="term" value="F:DNA binding"/>
    <property type="evidence" value="ECO:0007669"/>
    <property type="project" value="InterPro"/>
</dbReference>
<dbReference type="GO" id="GO:0003700">
    <property type="term" value="F:DNA-binding transcription factor activity"/>
    <property type="evidence" value="ECO:0007669"/>
    <property type="project" value="InterPro"/>
</dbReference>
<dbReference type="Proteomes" id="UP001284547">
    <property type="component" value="Unassembled WGS sequence"/>
</dbReference>
<protein>
    <submittedName>
        <fullName evidence="2">HNH endonuclease</fullName>
    </submittedName>
</protein>
<accession>A0AAW8XX48</accession>
<dbReference type="SUPFAM" id="SSF54171">
    <property type="entry name" value="DNA-binding domain"/>
    <property type="match status" value="1"/>
</dbReference>
<reference evidence="2" key="1">
    <citation type="submission" date="2023-10" db="EMBL/GenBank/DDBJ databases">
        <title>Surveillance and assessment of the effects of hospital wastewater treatment on clearance of pathogenic bacterial and antimicrobial resistance genes.</title>
        <authorList>
            <person name="Wu Y."/>
        </authorList>
    </citation>
    <scope>NUCLEOTIDE SEQUENCE</scope>
    <source>
        <strain evidence="2">23-M-SRM-33-1</strain>
    </source>
</reference>
<organism evidence="2 3">
    <name type="scientific">Klebsiella quasipneumoniae subsp. quasipneumoniae</name>
    <dbReference type="NCBI Taxonomy" id="1667327"/>
    <lineage>
        <taxon>Bacteria</taxon>
        <taxon>Pseudomonadati</taxon>
        <taxon>Pseudomonadota</taxon>
        <taxon>Gammaproteobacteria</taxon>
        <taxon>Enterobacterales</taxon>
        <taxon>Enterobacteriaceae</taxon>
        <taxon>Klebsiella/Raoultella group</taxon>
        <taxon>Klebsiella</taxon>
        <taxon>Klebsiella pneumoniae complex</taxon>
    </lineage>
</organism>
<proteinExistence type="predicted"/>
<keyword evidence="2" id="KW-0255">Endonuclease</keyword>
<sequence>MKEIDIGYLKCILDYCPSTGVFTWKKRSREEFSSQRAHSTFNAKYAGKQCGSLTNKYLTIRINNSLYYSHRLAWAMHYGEWPVGDVDHINMDKTDNRISNLRLARRRDNMNNLTATKSNKSGFIGVYWAKRERKWVSGITIDYKFHHLGYFDDPVSAAGAYNAACEKANGRFSKEKIKHNLEQISLYKLSLAN</sequence>
<dbReference type="EMBL" id="JAWHZD010000033">
    <property type="protein sequence ID" value="MDV0844838.1"/>
    <property type="molecule type" value="Genomic_DNA"/>
</dbReference>
<dbReference type="RefSeq" id="WP_080901469.1">
    <property type="nucleotide sequence ID" value="NZ_JAOUTP010000009.1"/>
</dbReference>
<dbReference type="SUPFAM" id="SSF54060">
    <property type="entry name" value="His-Me finger endonucleases"/>
    <property type="match status" value="1"/>
</dbReference>
<evidence type="ECO:0000313" key="2">
    <source>
        <dbReference type="EMBL" id="MDV0844838.1"/>
    </source>
</evidence>
<keyword evidence="2" id="KW-0540">Nuclease</keyword>